<dbReference type="EMBL" id="JAAPAO010001152">
    <property type="protein sequence ID" value="KAF4650933.1"/>
    <property type="molecule type" value="Genomic_DNA"/>
</dbReference>
<evidence type="ECO:0000313" key="3">
    <source>
        <dbReference type="Proteomes" id="UP000591131"/>
    </source>
</evidence>
<proteinExistence type="predicted"/>
<dbReference type="Proteomes" id="UP000591131">
    <property type="component" value="Unassembled WGS sequence"/>
</dbReference>
<keyword evidence="1" id="KW-0732">Signal</keyword>
<feature type="chain" id="PRO_5029606231" description="Phospholipase abhd3" evidence="1">
    <location>
        <begin position="26"/>
        <end position="310"/>
    </location>
</feature>
<accession>A0A7J6KUA9</accession>
<dbReference type="InterPro" id="IPR029058">
    <property type="entry name" value="AB_hydrolase_fold"/>
</dbReference>
<evidence type="ECO:0008006" key="4">
    <source>
        <dbReference type="Google" id="ProtNLM"/>
    </source>
</evidence>
<feature type="signal peptide" evidence="1">
    <location>
        <begin position="1"/>
        <end position="25"/>
    </location>
</feature>
<dbReference type="SUPFAM" id="SSF53474">
    <property type="entry name" value="alpha/beta-Hydrolases"/>
    <property type="match status" value="1"/>
</dbReference>
<evidence type="ECO:0000256" key="1">
    <source>
        <dbReference type="SAM" id="SignalP"/>
    </source>
</evidence>
<gene>
    <name evidence="2" type="ORF">FOL47_000770</name>
</gene>
<keyword evidence="3" id="KW-1185">Reference proteome</keyword>
<name>A0A7J6KUA9_PERCH</name>
<organism evidence="2 3">
    <name type="scientific">Perkinsus chesapeaki</name>
    <name type="common">Clam parasite</name>
    <name type="synonym">Perkinsus andrewsi</name>
    <dbReference type="NCBI Taxonomy" id="330153"/>
    <lineage>
        <taxon>Eukaryota</taxon>
        <taxon>Sar</taxon>
        <taxon>Alveolata</taxon>
        <taxon>Perkinsozoa</taxon>
        <taxon>Perkinsea</taxon>
        <taxon>Perkinsida</taxon>
        <taxon>Perkinsidae</taxon>
        <taxon>Perkinsus</taxon>
    </lineage>
</organism>
<evidence type="ECO:0000313" key="2">
    <source>
        <dbReference type="EMBL" id="KAF4650933.1"/>
    </source>
</evidence>
<dbReference type="AlphaFoldDB" id="A0A7J6KUA9"/>
<reference evidence="2 3" key="1">
    <citation type="submission" date="2020-04" db="EMBL/GenBank/DDBJ databases">
        <title>Perkinsus chesapeaki whole genome sequence.</title>
        <authorList>
            <person name="Bogema D.R."/>
        </authorList>
    </citation>
    <scope>NUCLEOTIDE SEQUENCE [LARGE SCALE GENOMIC DNA]</scope>
    <source>
        <strain evidence="2">ATCC PRA-425</strain>
    </source>
</reference>
<comment type="caution">
    <text evidence="2">The sequence shown here is derived from an EMBL/GenBank/DDBJ whole genome shotgun (WGS) entry which is preliminary data.</text>
</comment>
<protein>
    <recommendedName>
        <fullName evidence="4">Phospholipase abhd3</fullName>
    </recommendedName>
</protein>
<dbReference type="Gene3D" id="3.40.50.1820">
    <property type="entry name" value="alpha/beta hydrolase"/>
    <property type="match status" value="1"/>
</dbReference>
<dbReference type="OrthoDB" id="2425929at2759"/>
<sequence>MMHLVSKLPFYFSFIVTVIASSSSAYLDHVTEQTVKVDTPDGTRSYVVYTPKKKDVSHLLLTLHGFGESSSYFLGYTDFRKHAYTYGYEIILPESIGSGWNAGGCCFSTNDDIGYMKSIIRARRQVHGNLPVYGYGFSNGGMLIEALLCEGIVQKAVSTSGVLTIGEGGDEGLNTCDQKLEASGLIDNRALLSLQASVDGIVPWEGGSIFGNFPNKWTSFLRWGQRLGCRSEDEWVSTGLSTGFSRLPCPRGNQVVLFYIRGATHWAHLDWRDIYGVYAEDVSVKFLFEGVEPYQSVLFENLCSSPGYLC</sequence>